<reference evidence="1 2" key="1">
    <citation type="submission" date="2015-07" db="EMBL/GenBank/DDBJ databases">
        <title>Complete genome sequence of Prevotella intermedia strain 17-2.</title>
        <authorList>
            <person name="Nambu T."/>
        </authorList>
    </citation>
    <scope>NUCLEOTIDE SEQUENCE [LARGE SCALE GENOMIC DNA]</scope>
    <source>
        <strain evidence="1 2">17-2</strain>
    </source>
</reference>
<evidence type="ECO:0000313" key="1">
    <source>
        <dbReference type="EMBL" id="BAR94800.1"/>
    </source>
</evidence>
<dbReference type="EMBL" id="AP014925">
    <property type="protein sequence ID" value="BAR94800.1"/>
    <property type="molecule type" value="Genomic_DNA"/>
</dbReference>
<protein>
    <submittedName>
        <fullName evidence="1">Uncharacterized protein</fullName>
    </submittedName>
</protein>
<name>A0AAD1BI52_PREIN</name>
<dbReference type="AlphaFoldDB" id="A0AAD1BI52"/>
<accession>A0AAD1BI52</accession>
<dbReference type="Proteomes" id="UP000067008">
    <property type="component" value="Chromosome 2"/>
</dbReference>
<organism evidence="1 2">
    <name type="scientific">Prevotella intermedia</name>
    <dbReference type="NCBI Taxonomy" id="28131"/>
    <lineage>
        <taxon>Bacteria</taxon>
        <taxon>Pseudomonadati</taxon>
        <taxon>Bacteroidota</taxon>
        <taxon>Bacteroidia</taxon>
        <taxon>Bacteroidales</taxon>
        <taxon>Prevotellaceae</taxon>
        <taxon>Prevotella</taxon>
    </lineage>
</organism>
<proteinExistence type="predicted"/>
<gene>
    <name evidence="1" type="ORF">PI172_0072</name>
</gene>
<evidence type="ECO:0000313" key="2">
    <source>
        <dbReference type="Proteomes" id="UP000067008"/>
    </source>
</evidence>
<sequence length="43" mass="4813">MRKTSSYPFTMIEEMAGTAPRLPARMSSAVLLYIYQQGTGKTQ</sequence>